<dbReference type="EMBL" id="BPLR01014643">
    <property type="protein sequence ID" value="GIY70280.1"/>
    <property type="molecule type" value="Genomic_DNA"/>
</dbReference>
<proteinExistence type="predicted"/>
<sequence>MLSPFVEKSAFLQQVLGRGGREGFIVYYPPYDSPILPLHFAMRTSKDLGFPHLMKELYGLLIYFRMVWNAVAQHWLDGNVRVQKSPYRDVHAGIAAIGAVAPSGRKGCSFRSVTQPSYSHGFVVRLATALVLDLKTALPALCVPRERWAISHGHCHPAPDRKAAPMASMSRPKLVPILDIPGHVSSEYQFQVWISGASCIQLEDSGPASGGAVTHYMLIL</sequence>
<evidence type="ECO:0000313" key="2">
    <source>
        <dbReference type="Proteomes" id="UP001054945"/>
    </source>
</evidence>
<protein>
    <submittedName>
        <fullName evidence="1">Uncharacterized protein</fullName>
    </submittedName>
</protein>
<gene>
    <name evidence="1" type="ORF">CEXT_278051</name>
</gene>
<dbReference type="Proteomes" id="UP001054945">
    <property type="component" value="Unassembled WGS sequence"/>
</dbReference>
<dbReference type="AlphaFoldDB" id="A0AAV4VK00"/>
<accession>A0AAV4VK00</accession>
<keyword evidence="2" id="KW-1185">Reference proteome</keyword>
<organism evidence="1 2">
    <name type="scientific">Caerostris extrusa</name>
    <name type="common">Bark spider</name>
    <name type="synonym">Caerostris bankana</name>
    <dbReference type="NCBI Taxonomy" id="172846"/>
    <lineage>
        <taxon>Eukaryota</taxon>
        <taxon>Metazoa</taxon>
        <taxon>Ecdysozoa</taxon>
        <taxon>Arthropoda</taxon>
        <taxon>Chelicerata</taxon>
        <taxon>Arachnida</taxon>
        <taxon>Araneae</taxon>
        <taxon>Araneomorphae</taxon>
        <taxon>Entelegynae</taxon>
        <taxon>Araneoidea</taxon>
        <taxon>Araneidae</taxon>
        <taxon>Caerostris</taxon>
    </lineage>
</organism>
<comment type="caution">
    <text evidence="1">The sequence shown here is derived from an EMBL/GenBank/DDBJ whole genome shotgun (WGS) entry which is preliminary data.</text>
</comment>
<evidence type="ECO:0000313" key="1">
    <source>
        <dbReference type="EMBL" id="GIY70280.1"/>
    </source>
</evidence>
<name>A0AAV4VK00_CAEEX</name>
<reference evidence="1 2" key="1">
    <citation type="submission" date="2021-06" db="EMBL/GenBank/DDBJ databases">
        <title>Caerostris extrusa draft genome.</title>
        <authorList>
            <person name="Kono N."/>
            <person name="Arakawa K."/>
        </authorList>
    </citation>
    <scope>NUCLEOTIDE SEQUENCE [LARGE SCALE GENOMIC DNA]</scope>
</reference>